<dbReference type="SUPFAM" id="SSF48498">
    <property type="entry name" value="Tetracyclin repressor-like, C-terminal domain"/>
    <property type="match status" value="1"/>
</dbReference>
<evidence type="ECO:0000313" key="7">
    <source>
        <dbReference type="Proteomes" id="UP001501231"/>
    </source>
</evidence>
<dbReference type="InterPro" id="IPR036271">
    <property type="entry name" value="Tet_transcr_reg_TetR-rel_C_sf"/>
</dbReference>
<comment type="caution">
    <text evidence="6">The sequence shown here is derived from an EMBL/GenBank/DDBJ whole genome shotgun (WGS) entry which is preliminary data.</text>
</comment>
<keyword evidence="2 4" id="KW-0238">DNA-binding</keyword>
<dbReference type="Proteomes" id="UP001501231">
    <property type="component" value="Unassembled WGS sequence"/>
</dbReference>
<dbReference type="PRINTS" id="PR00455">
    <property type="entry name" value="HTHTETR"/>
</dbReference>
<evidence type="ECO:0000256" key="2">
    <source>
        <dbReference type="ARBA" id="ARBA00023125"/>
    </source>
</evidence>
<dbReference type="InterPro" id="IPR009057">
    <property type="entry name" value="Homeodomain-like_sf"/>
</dbReference>
<dbReference type="Pfam" id="PF00440">
    <property type="entry name" value="TetR_N"/>
    <property type="match status" value="1"/>
</dbReference>
<dbReference type="InterPro" id="IPR001647">
    <property type="entry name" value="HTH_TetR"/>
</dbReference>
<dbReference type="Pfam" id="PF16925">
    <property type="entry name" value="TetR_C_13"/>
    <property type="match status" value="1"/>
</dbReference>
<dbReference type="PROSITE" id="PS50977">
    <property type="entry name" value="HTH_TETR_2"/>
    <property type="match status" value="1"/>
</dbReference>
<feature type="domain" description="HTH tetR-type" evidence="5">
    <location>
        <begin position="6"/>
        <end position="66"/>
    </location>
</feature>
<evidence type="ECO:0000256" key="3">
    <source>
        <dbReference type="ARBA" id="ARBA00023163"/>
    </source>
</evidence>
<keyword evidence="3" id="KW-0804">Transcription</keyword>
<sequence>MARTKEFDPDDVLERAMALFWEQGCENTSMADLVEHLGINRASLYATFGSKRDLYFKALARYREANGDMIHSLSQPGPALPAVLAMIDQYTQPCPHGCMIVNTAVELAPRDPEAARVVEASWTYLEAALTSALIRAKAQGELPARKDPATLARLLLVLFQGMRVLSRTPSPETRLQDAAKEAKNLLNN</sequence>
<reference evidence="6 7" key="1">
    <citation type="journal article" date="2019" name="Int. J. Syst. Evol. Microbiol.">
        <title>The Global Catalogue of Microorganisms (GCM) 10K type strain sequencing project: providing services to taxonomists for standard genome sequencing and annotation.</title>
        <authorList>
            <consortium name="The Broad Institute Genomics Platform"/>
            <consortium name="The Broad Institute Genome Sequencing Center for Infectious Disease"/>
            <person name="Wu L."/>
            <person name="Ma J."/>
        </authorList>
    </citation>
    <scope>NUCLEOTIDE SEQUENCE [LARGE SCALE GENOMIC DNA]</scope>
    <source>
        <strain evidence="6 7">JCM 3325</strain>
    </source>
</reference>
<dbReference type="Gene3D" id="1.10.357.10">
    <property type="entry name" value="Tetracycline Repressor, domain 2"/>
    <property type="match status" value="1"/>
</dbReference>
<dbReference type="SUPFAM" id="SSF46689">
    <property type="entry name" value="Homeodomain-like"/>
    <property type="match status" value="1"/>
</dbReference>
<dbReference type="EMBL" id="BAAARW010000012">
    <property type="protein sequence ID" value="GAA2419623.1"/>
    <property type="molecule type" value="Genomic_DNA"/>
</dbReference>
<evidence type="ECO:0000259" key="5">
    <source>
        <dbReference type="PROSITE" id="PS50977"/>
    </source>
</evidence>
<name>A0ABN3J2L8_9ACTN</name>
<dbReference type="RefSeq" id="WP_344589889.1">
    <property type="nucleotide sequence ID" value="NZ_BAAARW010000012.1"/>
</dbReference>
<gene>
    <name evidence="6" type="ORF">GCM10010191_33460</name>
</gene>
<accession>A0ABN3J2L8</accession>
<keyword evidence="1" id="KW-0805">Transcription regulation</keyword>
<evidence type="ECO:0000256" key="4">
    <source>
        <dbReference type="PROSITE-ProRule" id="PRU00335"/>
    </source>
</evidence>
<evidence type="ECO:0000256" key="1">
    <source>
        <dbReference type="ARBA" id="ARBA00023015"/>
    </source>
</evidence>
<dbReference type="Gene3D" id="1.10.10.60">
    <property type="entry name" value="Homeodomain-like"/>
    <property type="match status" value="1"/>
</dbReference>
<dbReference type="InterPro" id="IPR011075">
    <property type="entry name" value="TetR_C"/>
</dbReference>
<evidence type="ECO:0000313" key="6">
    <source>
        <dbReference type="EMBL" id="GAA2419623.1"/>
    </source>
</evidence>
<dbReference type="PANTHER" id="PTHR47506:SF1">
    <property type="entry name" value="HTH-TYPE TRANSCRIPTIONAL REGULATOR YJDC"/>
    <property type="match status" value="1"/>
</dbReference>
<feature type="DNA-binding region" description="H-T-H motif" evidence="4">
    <location>
        <begin position="29"/>
        <end position="48"/>
    </location>
</feature>
<keyword evidence="7" id="KW-1185">Reference proteome</keyword>
<organism evidence="6 7">
    <name type="scientific">Actinomadura vinacea</name>
    <dbReference type="NCBI Taxonomy" id="115336"/>
    <lineage>
        <taxon>Bacteria</taxon>
        <taxon>Bacillati</taxon>
        <taxon>Actinomycetota</taxon>
        <taxon>Actinomycetes</taxon>
        <taxon>Streptosporangiales</taxon>
        <taxon>Thermomonosporaceae</taxon>
        <taxon>Actinomadura</taxon>
    </lineage>
</organism>
<protein>
    <submittedName>
        <fullName evidence="6">TetR/AcrR family transcriptional regulator</fullName>
    </submittedName>
</protein>
<dbReference type="PANTHER" id="PTHR47506">
    <property type="entry name" value="TRANSCRIPTIONAL REGULATORY PROTEIN"/>
    <property type="match status" value="1"/>
</dbReference>
<proteinExistence type="predicted"/>